<keyword evidence="1" id="KW-1133">Transmembrane helix</keyword>
<keyword evidence="1" id="KW-0812">Transmembrane</keyword>
<dbReference type="KEGG" id="sdyn:Mal52_28430"/>
<reference evidence="2 3" key="1">
    <citation type="submission" date="2019-02" db="EMBL/GenBank/DDBJ databases">
        <title>Deep-cultivation of Planctomycetes and their phenomic and genomic characterization uncovers novel biology.</title>
        <authorList>
            <person name="Wiegand S."/>
            <person name="Jogler M."/>
            <person name="Boedeker C."/>
            <person name="Pinto D."/>
            <person name="Vollmers J."/>
            <person name="Rivas-Marin E."/>
            <person name="Kohn T."/>
            <person name="Peeters S.H."/>
            <person name="Heuer A."/>
            <person name="Rast P."/>
            <person name="Oberbeckmann S."/>
            <person name="Bunk B."/>
            <person name="Jeske O."/>
            <person name="Meyerdierks A."/>
            <person name="Storesund J.E."/>
            <person name="Kallscheuer N."/>
            <person name="Luecker S."/>
            <person name="Lage O.M."/>
            <person name="Pohl T."/>
            <person name="Merkel B.J."/>
            <person name="Hornburger P."/>
            <person name="Mueller R.-W."/>
            <person name="Bruemmer F."/>
            <person name="Labrenz M."/>
            <person name="Spormann A.M."/>
            <person name="Op den Camp H."/>
            <person name="Overmann J."/>
            <person name="Amann R."/>
            <person name="Jetten M.S.M."/>
            <person name="Mascher T."/>
            <person name="Medema M.H."/>
            <person name="Devos D.P."/>
            <person name="Kaster A.-K."/>
            <person name="Ovreas L."/>
            <person name="Rohde M."/>
            <person name="Galperin M.Y."/>
            <person name="Jogler C."/>
        </authorList>
    </citation>
    <scope>NUCLEOTIDE SEQUENCE [LARGE SCALE GENOMIC DNA]</scope>
    <source>
        <strain evidence="2 3">Mal52</strain>
    </source>
</reference>
<accession>A0A517ZPG0</accession>
<dbReference type="EMBL" id="CP036276">
    <property type="protein sequence ID" value="QDU44362.1"/>
    <property type="molecule type" value="Genomic_DNA"/>
</dbReference>
<evidence type="ECO:0000313" key="2">
    <source>
        <dbReference type="EMBL" id="QDU44362.1"/>
    </source>
</evidence>
<sequence>MCESIDNVNGITMKPWFLTKWLALSAAFSIAVMLPWCPLVAYWFLMDFWIGKAPYLFVMLFFTAGAEIGSWVIFKKTAKCLAEFFFANIEQE</sequence>
<keyword evidence="1" id="KW-0472">Membrane</keyword>
<dbReference type="Proteomes" id="UP000319383">
    <property type="component" value="Chromosome"/>
</dbReference>
<evidence type="ECO:0000313" key="3">
    <source>
        <dbReference type="Proteomes" id="UP000319383"/>
    </source>
</evidence>
<name>A0A517ZPG0_9PLAN</name>
<proteinExistence type="predicted"/>
<evidence type="ECO:0000256" key="1">
    <source>
        <dbReference type="SAM" id="Phobius"/>
    </source>
</evidence>
<keyword evidence="3" id="KW-1185">Reference proteome</keyword>
<protein>
    <submittedName>
        <fullName evidence="2">Uncharacterized protein</fullName>
    </submittedName>
</protein>
<feature type="transmembrane region" description="Helical" evidence="1">
    <location>
        <begin position="21"/>
        <end position="43"/>
    </location>
</feature>
<feature type="transmembrane region" description="Helical" evidence="1">
    <location>
        <begin position="55"/>
        <end position="74"/>
    </location>
</feature>
<dbReference type="AlphaFoldDB" id="A0A517ZPG0"/>
<organism evidence="2 3">
    <name type="scientific">Symmachiella dynata</name>
    <dbReference type="NCBI Taxonomy" id="2527995"/>
    <lineage>
        <taxon>Bacteria</taxon>
        <taxon>Pseudomonadati</taxon>
        <taxon>Planctomycetota</taxon>
        <taxon>Planctomycetia</taxon>
        <taxon>Planctomycetales</taxon>
        <taxon>Planctomycetaceae</taxon>
        <taxon>Symmachiella</taxon>
    </lineage>
</organism>
<gene>
    <name evidence="2" type="ORF">Mal52_28430</name>
</gene>